<dbReference type="RefSeq" id="WP_156242672.1">
    <property type="nucleotide sequence ID" value="NZ_BAAAZL010000004.1"/>
</dbReference>
<gene>
    <name evidence="1" type="ORF">D7D94_11105</name>
</gene>
<sequence length="147" mass="16337">MTEPTAEAGDFERLRDRLLGATRRLDGRGDEFIEQDGRNAVLGVIRFRLLQLIDQREAVGAALEMLERHASRLPAGLRARAYTSPIASNAFVRYDMLTALEQETDLQRMRLRLATAGEVENLDEVSLEVPYLDEALALAAVVAAALR</sequence>
<keyword evidence="2" id="KW-1185">Reference proteome</keyword>
<accession>A0A6I6DZF1</accession>
<name>A0A6I6DZF1_9MICO</name>
<organism evidence="1 2">
    <name type="scientific">Microbacterium oryzae</name>
    <dbReference type="NCBI Taxonomy" id="743009"/>
    <lineage>
        <taxon>Bacteria</taxon>
        <taxon>Bacillati</taxon>
        <taxon>Actinomycetota</taxon>
        <taxon>Actinomycetes</taxon>
        <taxon>Micrococcales</taxon>
        <taxon>Microbacteriaceae</taxon>
        <taxon>Microbacterium</taxon>
    </lineage>
</organism>
<dbReference type="EMBL" id="CP032550">
    <property type="protein sequence ID" value="QGU28163.1"/>
    <property type="molecule type" value="Genomic_DNA"/>
</dbReference>
<dbReference type="KEGG" id="moj:D7D94_11105"/>
<protein>
    <submittedName>
        <fullName evidence="1">Uncharacterized protein</fullName>
    </submittedName>
</protein>
<proteinExistence type="predicted"/>
<evidence type="ECO:0000313" key="2">
    <source>
        <dbReference type="Proteomes" id="UP000422989"/>
    </source>
</evidence>
<dbReference type="AlphaFoldDB" id="A0A6I6DZF1"/>
<dbReference type="Proteomes" id="UP000422989">
    <property type="component" value="Chromosome"/>
</dbReference>
<evidence type="ECO:0000313" key="1">
    <source>
        <dbReference type="EMBL" id="QGU28163.1"/>
    </source>
</evidence>
<reference evidence="1 2" key="1">
    <citation type="submission" date="2018-09" db="EMBL/GenBank/DDBJ databases">
        <title>Whole genome sequencing of Microbacterium oryzae strain MB-10T.</title>
        <authorList>
            <person name="Das S.K."/>
        </authorList>
    </citation>
    <scope>NUCLEOTIDE SEQUENCE [LARGE SCALE GENOMIC DNA]</scope>
    <source>
        <strain evidence="1 2">MB-10</strain>
    </source>
</reference>